<protein>
    <submittedName>
        <fullName evidence="2">Uncharacterized protein</fullName>
    </submittedName>
</protein>
<evidence type="ECO:0000313" key="3">
    <source>
        <dbReference type="EMBL" id="CAF3927929.1"/>
    </source>
</evidence>
<dbReference type="AlphaFoldDB" id="A0A814TQ58"/>
<accession>A0A814TQ58</accession>
<evidence type="ECO:0000313" key="2">
    <source>
        <dbReference type="EMBL" id="CAF1164325.1"/>
    </source>
</evidence>
<proteinExistence type="predicted"/>
<dbReference type="EMBL" id="CAJOBC010007311">
    <property type="protein sequence ID" value="CAF3927929.1"/>
    <property type="molecule type" value="Genomic_DNA"/>
</dbReference>
<dbReference type="Proteomes" id="UP000681722">
    <property type="component" value="Unassembled WGS sequence"/>
</dbReference>
<organism evidence="2 4">
    <name type="scientific">Didymodactylos carnosus</name>
    <dbReference type="NCBI Taxonomy" id="1234261"/>
    <lineage>
        <taxon>Eukaryota</taxon>
        <taxon>Metazoa</taxon>
        <taxon>Spiralia</taxon>
        <taxon>Gnathifera</taxon>
        <taxon>Rotifera</taxon>
        <taxon>Eurotatoria</taxon>
        <taxon>Bdelloidea</taxon>
        <taxon>Philodinida</taxon>
        <taxon>Philodinidae</taxon>
        <taxon>Didymodactylos</taxon>
    </lineage>
</organism>
<dbReference type="Proteomes" id="UP000663829">
    <property type="component" value="Unassembled WGS sequence"/>
</dbReference>
<dbReference type="EMBL" id="CAJNOQ010007311">
    <property type="protein sequence ID" value="CAF1164325.1"/>
    <property type="molecule type" value="Genomic_DNA"/>
</dbReference>
<feature type="region of interest" description="Disordered" evidence="1">
    <location>
        <begin position="67"/>
        <end position="109"/>
    </location>
</feature>
<gene>
    <name evidence="2" type="ORF">GPM918_LOCUS21846</name>
    <name evidence="3" type="ORF">SRO942_LOCUS21844</name>
</gene>
<evidence type="ECO:0000313" key="4">
    <source>
        <dbReference type="Proteomes" id="UP000663829"/>
    </source>
</evidence>
<comment type="caution">
    <text evidence="2">The sequence shown here is derived from an EMBL/GenBank/DDBJ whole genome shotgun (WGS) entry which is preliminary data.</text>
</comment>
<feature type="compositionally biased region" description="Basic residues" evidence="1">
    <location>
        <begin position="79"/>
        <end position="95"/>
    </location>
</feature>
<evidence type="ECO:0000256" key="1">
    <source>
        <dbReference type="SAM" id="MobiDB-lite"/>
    </source>
</evidence>
<name>A0A814TQ58_9BILA</name>
<sequence>MNNPFVNNDPLPTLNKYDLLESLNDSISSSDDPVEDEDTVEINTDNIKAEEQTLNYWEPPDYVAPKHVPCSTERDKHSTTKNKKSQKHSQPRKHQVLNTHITADNEVRS</sequence>
<keyword evidence="4" id="KW-1185">Reference proteome</keyword>
<reference evidence="2" key="1">
    <citation type="submission" date="2021-02" db="EMBL/GenBank/DDBJ databases">
        <authorList>
            <person name="Nowell W R."/>
        </authorList>
    </citation>
    <scope>NUCLEOTIDE SEQUENCE</scope>
</reference>